<reference evidence="2 3" key="1">
    <citation type="journal article" date="2017" name="Nature">
        <title>The Apostasia genome and the evolution of orchids.</title>
        <authorList>
            <person name="Zhang G.Q."/>
            <person name="Liu K.W."/>
            <person name="Li Z."/>
            <person name="Lohaus R."/>
            <person name="Hsiao Y.Y."/>
            <person name="Niu S.C."/>
            <person name="Wang J.Y."/>
            <person name="Lin Y.C."/>
            <person name="Xu Q."/>
            <person name="Chen L.J."/>
            <person name="Yoshida K."/>
            <person name="Fujiwara S."/>
            <person name="Wang Z.W."/>
            <person name="Zhang Y.Q."/>
            <person name="Mitsuda N."/>
            <person name="Wang M."/>
            <person name="Liu G.H."/>
            <person name="Pecoraro L."/>
            <person name="Huang H.X."/>
            <person name="Xiao X.J."/>
            <person name="Lin M."/>
            <person name="Wu X.Y."/>
            <person name="Wu W.L."/>
            <person name="Chen Y.Y."/>
            <person name="Chang S.B."/>
            <person name="Sakamoto S."/>
            <person name="Ohme-Takagi M."/>
            <person name="Yagi M."/>
            <person name="Zeng S.J."/>
            <person name="Shen C.Y."/>
            <person name="Yeh C.M."/>
            <person name="Luo Y.B."/>
            <person name="Tsai W.C."/>
            <person name="Van de Peer Y."/>
            <person name="Liu Z.J."/>
        </authorList>
    </citation>
    <scope>NUCLEOTIDE SEQUENCE [LARGE SCALE GENOMIC DNA]</scope>
    <source>
        <strain evidence="3">cv. Shenzhen</strain>
        <tissue evidence="2">Stem</tissue>
    </source>
</reference>
<evidence type="ECO:0000313" key="2">
    <source>
        <dbReference type="EMBL" id="PKA46787.1"/>
    </source>
</evidence>
<dbReference type="OrthoDB" id="784324at2759"/>
<evidence type="ECO:0000256" key="1">
    <source>
        <dbReference type="SAM" id="SignalP"/>
    </source>
</evidence>
<gene>
    <name evidence="2" type="ORF">AXF42_Ash015681</name>
</gene>
<keyword evidence="1" id="KW-0732">Signal</keyword>
<feature type="chain" id="PRO_5014125028" evidence="1">
    <location>
        <begin position="21"/>
        <end position="104"/>
    </location>
</feature>
<dbReference type="AlphaFoldDB" id="A0A2H9ZU25"/>
<proteinExistence type="predicted"/>
<protein>
    <submittedName>
        <fullName evidence="2">Uncharacterized protein</fullName>
    </submittedName>
</protein>
<dbReference type="EMBL" id="KZ453894">
    <property type="protein sequence ID" value="PKA46787.1"/>
    <property type="molecule type" value="Genomic_DNA"/>
</dbReference>
<sequence length="104" mass="10576">MPKAVAIADFLLLLAAAAAAADFPLTTAKATARCKALPPYVAESCAAGDRIFDGFRVCCNFLGGASAECAKLYSPELAAAGVGDLGLFRGCAQARFSSNLSSPE</sequence>
<dbReference type="Proteomes" id="UP000236161">
    <property type="component" value="Unassembled WGS sequence"/>
</dbReference>
<feature type="signal peptide" evidence="1">
    <location>
        <begin position="1"/>
        <end position="20"/>
    </location>
</feature>
<evidence type="ECO:0000313" key="3">
    <source>
        <dbReference type="Proteomes" id="UP000236161"/>
    </source>
</evidence>
<accession>A0A2H9ZU25</accession>
<organism evidence="2 3">
    <name type="scientific">Apostasia shenzhenica</name>
    <dbReference type="NCBI Taxonomy" id="1088818"/>
    <lineage>
        <taxon>Eukaryota</taxon>
        <taxon>Viridiplantae</taxon>
        <taxon>Streptophyta</taxon>
        <taxon>Embryophyta</taxon>
        <taxon>Tracheophyta</taxon>
        <taxon>Spermatophyta</taxon>
        <taxon>Magnoliopsida</taxon>
        <taxon>Liliopsida</taxon>
        <taxon>Asparagales</taxon>
        <taxon>Orchidaceae</taxon>
        <taxon>Apostasioideae</taxon>
        <taxon>Apostasia</taxon>
    </lineage>
</organism>
<name>A0A2H9ZU25_9ASPA</name>
<keyword evidence="3" id="KW-1185">Reference proteome</keyword>